<reference evidence="1" key="2">
    <citation type="submission" date="2020-09" db="EMBL/GenBank/DDBJ databases">
        <authorList>
            <person name="Sun Q."/>
            <person name="Zhou Y."/>
        </authorList>
    </citation>
    <scope>NUCLEOTIDE SEQUENCE</scope>
    <source>
        <strain evidence="1">CGMCC 1.15758</strain>
    </source>
</reference>
<dbReference type="SUPFAM" id="SSF54427">
    <property type="entry name" value="NTF2-like"/>
    <property type="match status" value="1"/>
</dbReference>
<dbReference type="Proteomes" id="UP000636949">
    <property type="component" value="Unassembled WGS sequence"/>
</dbReference>
<dbReference type="OrthoDB" id="1256785at2"/>
<accession>A0A8J2Z6R8</accession>
<evidence type="ECO:0008006" key="3">
    <source>
        <dbReference type="Google" id="ProtNLM"/>
    </source>
</evidence>
<comment type="caution">
    <text evidence="1">The sequence shown here is derived from an EMBL/GenBank/DDBJ whole genome shotgun (WGS) entry which is preliminary data.</text>
</comment>
<dbReference type="Gene3D" id="3.10.450.50">
    <property type="match status" value="1"/>
</dbReference>
<dbReference type="EMBL" id="BMJS01000045">
    <property type="protein sequence ID" value="GGG06757.1"/>
    <property type="molecule type" value="Genomic_DNA"/>
</dbReference>
<dbReference type="AlphaFoldDB" id="A0A8J2Z6R8"/>
<sequence length="143" mass="16805">MNRKTITQKRQEHCSDKKELLVRIFKIIFEKDDFDEADIHKYFHPDYTQYVDGKILKFDDFIAHIKALKSTVSQVKIHFEHLIEEGNKVCSVHYPEAKKINGMIIKAKVIAMFEFKGDQLILCDELTHLIEGDKEDEDLGSRH</sequence>
<gene>
    <name evidence="1" type="ORF">GCM10010995_25360</name>
</gene>
<name>A0A8J2Z6R8_9GAMM</name>
<protein>
    <recommendedName>
        <fullName evidence="3">SnoaL-like domain-containing protein</fullName>
    </recommendedName>
</protein>
<dbReference type="InterPro" id="IPR032710">
    <property type="entry name" value="NTF2-like_dom_sf"/>
</dbReference>
<evidence type="ECO:0000313" key="1">
    <source>
        <dbReference type="EMBL" id="GGG06757.1"/>
    </source>
</evidence>
<organism evidence="1 2">
    <name type="scientific">Cysteiniphilum litorale</name>
    <dbReference type="NCBI Taxonomy" id="2056700"/>
    <lineage>
        <taxon>Bacteria</taxon>
        <taxon>Pseudomonadati</taxon>
        <taxon>Pseudomonadota</taxon>
        <taxon>Gammaproteobacteria</taxon>
        <taxon>Thiotrichales</taxon>
        <taxon>Fastidiosibacteraceae</taxon>
        <taxon>Cysteiniphilum</taxon>
    </lineage>
</organism>
<proteinExistence type="predicted"/>
<dbReference type="RefSeq" id="WP_117003864.1">
    <property type="nucleotide sequence ID" value="NZ_BMJS01000045.1"/>
</dbReference>
<keyword evidence="2" id="KW-1185">Reference proteome</keyword>
<reference evidence="1" key="1">
    <citation type="journal article" date="2014" name="Int. J. Syst. Evol. Microbiol.">
        <title>Complete genome sequence of Corynebacterium casei LMG S-19264T (=DSM 44701T), isolated from a smear-ripened cheese.</title>
        <authorList>
            <consortium name="US DOE Joint Genome Institute (JGI-PGF)"/>
            <person name="Walter F."/>
            <person name="Albersmeier A."/>
            <person name="Kalinowski J."/>
            <person name="Ruckert C."/>
        </authorList>
    </citation>
    <scope>NUCLEOTIDE SEQUENCE</scope>
    <source>
        <strain evidence="1">CGMCC 1.15758</strain>
    </source>
</reference>
<evidence type="ECO:0000313" key="2">
    <source>
        <dbReference type="Proteomes" id="UP000636949"/>
    </source>
</evidence>